<dbReference type="Pfam" id="PF05534">
    <property type="entry name" value="HicB"/>
    <property type="match status" value="1"/>
</dbReference>
<accession>A0ABU0I411</accession>
<dbReference type="Gene3D" id="1.10.1220.10">
    <property type="entry name" value="Met repressor-like"/>
    <property type="match status" value="1"/>
</dbReference>
<protein>
    <submittedName>
        <fullName evidence="1">HicB family RNase H-like nuclease</fullName>
    </submittedName>
</protein>
<dbReference type="InterPro" id="IPR013321">
    <property type="entry name" value="Arc_rbn_hlx_hlx"/>
</dbReference>
<proteinExistence type="predicted"/>
<dbReference type="InterPro" id="IPR010985">
    <property type="entry name" value="Ribbon_hlx_hlx"/>
</dbReference>
<comment type="caution">
    <text evidence="1">The sequence shown here is derived from an EMBL/GenBank/DDBJ whole genome shotgun (WGS) entry which is preliminary data.</text>
</comment>
<gene>
    <name evidence="1" type="ORF">QO012_003865</name>
</gene>
<reference evidence="1 2" key="1">
    <citation type="submission" date="2023-07" db="EMBL/GenBank/DDBJ databases">
        <title>Genomic Encyclopedia of Type Strains, Phase IV (KMG-IV): sequencing the most valuable type-strain genomes for metagenomic binning, comparative biology and taxonomic classification.</title>
        <authorList>
            <person name="Goeker M."/>
        </authorList>
    </citation>
    <scope>NUCLEOTIDE SEQUENCE [LARGE SCALE GENOMIC DNA]</scope>
    <source>
        <strain evidence="1 2">DSM 19013</strain>
    </source>
</reference>
<organism evidence="1 2">
    <name type="scientific">Methylobacterium aerolatum</name>
    <dbReference type="NCBI Taxonomy" id="418708"/>
    <lineage>
        <taxon>Bacteria</taxon>
        <taxon>Pseudomonadati</taxon>
        <taxon>Pseudomonadota</taxon>
        <taxon>Alphaproteobacteria</taxon>
        <taxon>Hyphomicrobiales</taxon>
        <taxon>Methylobacteriaceae</taxon>
        <taxon>Methylobacterium</taxon>
    </lineage>
</organism>
<keyword evidence="2" id="KW-1185">Reference proteome</keyword>
<sequence length="110" mass="12176">MTTLNHKNFHARVEFDPEDGLFVGRIAGINDVVGFHGESVTELTAAFREAVDDYIETCRHVGKEPERTYSGKLMLRVPPDLHAQAARAAELSGKSLNQWGEDVLRAAVRA</sequence>
<dbReference type="InterPro" id="IPR035069">
    <property type="entry name" value="TTHA1013/TTHA0281-like"/>
</dbReference>
<name>A0ABU0I411_9HYPH</name>
<evidence type="ECO:0000313" key="2">
    <source>
        <dbReference type="Proteomes" id="UP001231124"/>
    </source>
</evidence>
<dbReference type="EMBL" id="JAUSVP010000014">
    <property type="protein sequence ID" value="MDQ0449348.1"/>
    <property type="molecule type" value="Genomic_DNA"/>
</dbReference>
<evidence type="ECO:0000313" key="1">
    <source>
        <dbReference type="EMBL" id="MDQ0449348.1"/>
    </source>
</evidence>
<dbReference type="RefSeq" id="WP_238206537.1">
    <property type="nucleotide sequence ID" value="NZ_BPQE01000027.1"/>
</dbReference>
<dbReference type="InterPro" id="IPR008651">
    <property type="entry name" value="Uncharacterised_HicB"/>
</dbReference>
<dbReference type="SUPFAM" id="SSF143100">
    <property type="entry name" value="TTHA1013/TTHA0281-like"/>
    <property type="match status" value="1"/>
</dbReference>
<dbReference type="Proteomes" id="UP001231124">
    <property type="component" value="Unassembled WGS sequence"/>
</dbReference>
<dbReference type="SUPFAM" id="SSF47598">
    <property type="entry name" value="Ribbon-helix-helix"/>
    <property type="match status" value="1"/>
</dbReference>